<keyword evidence="3" id="KW-0540">Nuclease</keyword>
<feature type="region of interest" description="Disordered" evidence="1">
    <location>
        <begin position="33"/>
        <end position="257"/>
    </location>
</feature>
<keyword evidence="4" id="KW-1185">Reference proteome</keyword>
<proteinExistence type="predicted"/>
<gene>
    <name evidence="3" type="ORF">M153_4750001977</name>
</gene>
<dbReference type="EMBL" id="LGUB01000172">
    <property type="protein sequence ID" value="KRH93950.1"/>
    <property type="molecule type" value="Genomic_DNA"/>
</dbReference>
<feature type="compositionally biased region" description="Basic and acidic residues" evidence="1">
    <location>
        <begin position="50"/>
        <end position="61"/>
    </location>
</feature>
<keyword evidence="3" id="KW-0378">Hydrolase</keyword>
<reference evidence="3 4" key="1">
    <citation type="submission" date="2015-07" db="EMBL/GenBank/DDBJ databases">
        <title>The genome of Pseudoloma neurophilia, a relevant intracellular parasite of the zebrafish.</title>
        <authorList>
            <person name="Ndikumana S."/>
            <person name="Pelin A."/>
            <person name="Sanders J."/>
            <person name="Corradi N."/>
        </authorList>
    </citation>
    <scope>NUCLEOTIDE SEQUENCE [LARGE SCALE GENOMIC DNA]</scope>
    <source>
        <strain evidence="3 4">MK1</strain>
    </source>
</reference>
<keyword evidence="2" id="KW-0472">Membrane</keyword>
<protein>
    <submittedName>
        <fullName evidence="3">Structure-specific endonuclease subunit SLX4</fullName>
    </submittedName>
</protein>
<feature type="compositionally biased region" description="Basic and acidic residues" evidence="1">
    <location>
        <begin position="229"/>
        <end position="240"/>
    </location>
</feature>
<sequence>MDNKKLIIILGVLAAVIASGGVGLVFWLKSGDKESKTETKKTTPTAAQSQKEDTPGDKAYLDKQVITSSQPNRDDTQSKQTTKKDNSTQDTTKRDNSTQDTTKKDNSTQDTTKKDNNFTQDTTKKDNNSTQDTTEKDNSTKDTTKKDNNFTQDTTEKDNSTQDTTEQDNSTQDTTKKDNSTQDTTKKDNSAQDTTEKDNSTKDTSKKDNSTERTTKKDNSTQDTTGEDNSTKKTTEKDTSHSSNAFDQTILSDPSKPLFKDDEGETCTLSFFNVIFRLLKDDFFDLFKEKDDKLAVNMLKLREEVMKIQKDQKLINEKINNLVEVLNIKYEIRICSTYYLLKHFLKYIVESNLDKDNKYFGVELKGETAGIVAERASNNRILPIFYYYNLIIEGDHMSFKSESNWGFTKKPKLIFIYYTPKKTFDENRNKHLKIQHEDKTDKSKTVYNLKGIVFFDKNGKYNSFFIKNNELYDQKTGDKQSITDAEIFNPQLLIYELSE</sequence>
<comment type="caution">
    <text evidence="3">The sequence shown here is derived from an EMBL/GenBank/DDBJ whole genome shotgun (WGS) entry which is preliminary data.</text>
</comment>
<accession>A0A0R0M2Y0</accession>
<dbReference type="GO" id="GO:0004519">
    <property type="term" value="F:endonuclease activity"/>
    <property type="evidence" value="ECO:0007669"/>
    <property type="project" value="UniProtKB-KW"/>
</dbReference>
<feature type="compositionally biased region" description="Polar residues" evidence="1">
    <location>
        <begin position="241"/>
        <end position="252"/>
    </location>
</feature>
<dbReference type="Proteomes" id="UP000051530">
    <property type="component" value="Unassembled WGS sequence"/>
</dbReference>
<dbReference type="AlphaFoldDB" id="A0A0R0M2Y0"/>
<evidence type="ECO:0000256" key="2">
    <source>
        <dbReference type="SAM" id="Phobius"/>
    </source>
</evidence>
<evidence type="ECO:0000313" key="3">
    <source>
        <dbReference type="EMBL" id="KRH93950.1"/>
    </source>
</evidence>
<name>A0A0R0M2Y0_9MICR</name>
<feature type="transmembrane region" description="Helical" evidence="2">
    <location>
        <begin position="6"/>
        <end position="28"/>
    </location>
</feature>
<evidence type="ECO:0000256" key="1">
    <source>
        <dbReference type="SAM" id="MobiDB-lite"/>
    </source>
</evidence>
<keyword evidence="2" id="KW-1133">Transmembrane helix</keyword>
<evidence type="ECO:0000313" key="4">
    <source>
        <dbReference type="Proteomes" id="UP000051530"/>
    </source>
</evidence>
<feature type="compositionally biased region" description="Basic and acidic residues" evidence="1">
    <location>
        <begin position="72"/>
        <end position="160"/>
    </location>
</feature>
<organism evidence="3 4">
    <name type="scientific">Pseudoloma neurophilia</name>
    <dbReference type="NCBI Taxonomy" id="146866"/>
    <lineage>
        <taxon>Eukaryota</taxon>
        <taxon>Fungi</taxon>
        <taxon>Fungi incertae sedis</taxon>
        <taxon>Microsporidia</taxon>
        <taxon>Pseudoloma</taxon>
    </lineage>
</organism>
<keyword evidence="3" id="KW-0255">Endonuclease</keyword>
<keyword evidence="2" id="KW-0812">Transmembrane</keyword>
<dbReference type="VEuPathDB" id="MicrosporidiaDB:M153_4750001977"/>
<feature type="compositionally biased region" description="Polar residues" evidence="1">
    <location>
        <begin position="161"/>
        <end position="173"/>
    </location>
</feature>
<feature type="compositionally biased region" description="Basic and acidic residues" evidence="1">
    <location>
        <begin position="174"/>
        <end position="220"/>
    </location>
</feature>